<evidence type="ECO:0000256" key="13">
    <source>
        <dbReference type="ARBA" id="ARBA00077165"/>
    </source>
</evidence>
<dbReference type="InterPro" id="IPR042203">
    <property type="entry name" value="Leu/Phe-tRNA_Trfase_C"/>
</dbReference>
<dbReference type="GO" id="GO:0030163">
    <property type="term" value="P:protein catabolic process"/>
    <property type="evidence" value="ECO:0007669"/>
    <property type="project" value="UniProtKB-UniRule"/>
</dbReference>
<name>A0A2A5B4R6_9GAMM</name>
<dbReference type="NCBIfam" id="TIGR00667">
    <property type="entry name" value="aat"/>
    <property type="match status" value="1"/>
</dbReference>
<gene>
    <name evidence="15" type="primary">aat</name>
    <name evidence="16" type="ORF">COA96_06160</name>
</gene>
<dbReference type="InterPro" id="IPR004616">
    <property type="entry name" value="Leu/Phe-tRNA_Trfase"/>
</dbReference>
<dbReference type="PANTHER" id="PTHR30098">
    <property type="entry name" value="LEUCYL/PHENYLALANYL-TRNA--PROTEIN TRANSFERASE"/>
    <property type="match status" value="1"/>
</dbReference>
<dbReference type="Pfam" id="PF03588">
    <property type="entry name" value="Leu_Phe_trans"/>
    <property type="match status" value="1"/>
</dbReference>
<comment type="catalytic activity">
    <reaction evidence="6 15">
        <text>N-terminal L-arginyl-[protein] + L-leucyl-tRNA(Leu) = N-terminal L-leucyl-L-arginyl-[protein] + tRNA(Leu) + H(+)</text>
        <dbReference type="Rhea" id="RHEA:50416"/>
        <dbReference type="Rhea" id="RHEA-COMP:9613"/>
        <dbReference type="Rhea" id="RHEA-COMP:9622"/>
        <dbReference type="Rhea" id="RHEA-COMP:12672"/>
        <dbReference type="Rhea" id="RHEA-COMP:12673"/>
        <dbReference type="ChEBI" id="CHEBI:15378"/>
        <dbReference type="ChEBI" id="CHEBI:64719"/>
        <dbReference type="ChEBI" id="CHEBI:78442"/>
        <dbReference type="ChEBI" id="CHEBI:78494"/>
        <dbReference type="ChEBI" id="CHEBI:133044"/>
        <dbReference type="EC" id="2.3.2.6"/>
    </reaction>
</comment>
<dbReference type="EC" id="2.3.2.6" evidence="10 15"/>
<dbReference type="PANTHER" id="PTHR30098:SF2">
    <property type="entry name" value="LEUCYL_PHENYLALANYL-TRNA--PROTEIN TRANSFERASE"/>
    <property type="match status" value="1"/>
</dbReference>
<organism evidence="16 17">
    <name type="scientific">SAR86 cluster bacterium</name>
    <dbReference type="NCBI Taxonomy" id="2030880"/>
    <lineage>
        <taxon>Bacteria</taxon>
        <taxon>Pseudomonadati</taxon>
        <taxon>Pseudomonadota</taxon>
        <taxon>Gammaproteobacteria</taxon>
        <taxon>SAR86 cluster</taxon>
    </lineage>
</organism>
<dbReference type="InterPro" id="IPR016181">
    <property type="entry name" value="Acyl_CoA_acyltransferase"/>
</dbReference>
<evidence type="ECO:0000256" key="10">
    <source>
        <dbReference type="ARBA" id="ARBA00066767"/>
    </source>
</evidence>
<evidence type="ECO:0000256" key="9">
    <source>
        <dbReference type="ARBA" id="ARBA00061535"/>
    </source>
</evidence>
<proteinExistence type="inferred from homology"/>
<reference evidence="17" key="1">
    <citation type="submission" date="2017-08" db="EMBL/GenBank/DDBJ databases">
        <title>A dynamic microbial community with high functional redundancy inhabits the cold, oxic subseafloor aquifer.</title>
        <authorList>
            <person name="Tully B.J."/>
            <person name="Wheat C.G."/>
            <person name="Glazer B.T."/>
            <person name="Huber J.A."/>
        </authorList>
    </citation>
    <scope>NUCLEOTIDE SEQUENCE [LARGE SCALE GENOMIC DNA]</scope>
</reference>
<dbReference type="AlphaFoldDB" id="A0A2A5B4R6"/>
<evidence type="ECO:0000313" key="16">
    <source>
        <dbReference type="EMBL" id="PCJ26078.1"/>
    </source>
</evidence>
<evidence type="ECO:0000256" key="1">
    <source>
        <dbReference type="ARBA" id="ARBA00004496"/>
    </source>
</evidence>
<protein>
    <recommendedName>
        <fullName evidence="11 15">Leucyl/phenylalanyl-tRNA--protein transferase</fullName>
        <ecNumber evidence="10 15">2.3.2.6</ecNumber>
    </recommendedName>
    <alternativeName>
        <fullName evidence="12 15">L/F-transferase</fullName>
    </alternativeName>
    <alternativeName>
        <fullName evidence="13 15">Leucyltransferase</fullName>
    </alternativeName>
    <alternativeName>
        <fullName evidence="14 15">Phenyalanyltransferase</fullName>
    </alternativeName>
</protein>
<comment type="catalytic activity">
    <reaction evidence="7 15">
        <text>N-terminal L-lysyl-[protein] + L-leucyl-tRNA(Leu) = N-terminal L-leucyl-L-lysyl-[protein] + tRNA(Leu) + H(+)</text>
        <dbReference type="Rhea" id="RHEA:12340"/>
        <dbReference type="Rhea" id="RHEA-COMP:9613"/>
        <dbReference type="Rhea" id="RHEA-COMP:9622"/>
        <dbReference type="Rhea" id="RHEA-COMP:12670"/>
        <dbReference type="Rhea" id="RHEA-COMP:12671"/>
        <dbReference type="ChEBI" id="CHEBI:15378"/>
        <dbReference type="ChEBI" id="CHEBI:65249"/>
        <dbReference type="ChEBI" id="CHEBI:78442"/>
        <dbReference type="ChEBI" id="CHEBI:78494"/>
        <dbReference type="ChEBI" id="CHEBI:133043"/>
        <dbReference type="EC" id="2.3.2.6"/>
    </reaction>
</comment>
<comment type="similarity">
    <text evidence="9 15">Belongs to the L/F-transferase family.</text>
</comment>
<evidence type="ECO:0000256" key="11">
    <source>
        <dbReference type="ARBA" id="ARBA00074372"/>
    </source>
</evidence>
<comment type="caution">
    <text evidence="16">The sequence shown here is derived from an EMBL/GenBank/DDBJ whole genome shotgun (WGS) entry which is preliminary data.</text>
</comment>
<evidence type="ECO:0000256" key="2">
    <source>
        <dbReference type="ARBA" id="ARBA00022490"/>
    </source>
</evidence>
<dbReference type="FunFam" id="3.30.70.3550:FF:000001">
    <property type="entry name" value="Leucyl/phenylalanyl-tRNA--protein transferase"/>
    <property type="match status" value="1"/>
</dbReference>
<dbReference type="GO" id="GO:0008914">
    <property type="term" value="F:leucyl-tRNA--protein transferase activity"/>
    <property type="evidence" value="ECO:0007669"/>
    <property type="project" value="UniProtKB-UniRule"/>
</dbReference>
<keyword evidence="4 15" id="KW-0012">Acyltransferase</keyword>
<evidence type="ECO:0000256" key="8">
    <source>
        <dbReference type="ARBA" id="ARBA00054043"/>
    </source>
</evidence>
<dbReference type="HAMAP" id="MF_00688">
    <property type="entry name" value="Leu_Phe_trans"/>
    <property type="match status" value="1"/>
</dbReference>
<keyword evidence="2 15" id="KW-0963">Cytoplasm</keyword>
<comment type="subcellular location">
    <subcellularLocation>
        <location evidence="1 15">Cytoplasm</location>
    </subcellularLocation>
</comment>
<dbReference type="Gene3D" id="3.40.630.70">
    <property type="entry name" value="Leucyl/phenylalanyl-tRNA-protein transferase, C-terminal domain"/>
    <property type="match status" value="1"/>
</dbReference>
<dbReference type="EMBL" id="NVVJ01000013">
    <property type="protein sequence ID" value="PCJ26078.1"/>
    <property type="molecule type" value="Genomic_DNA"/>
</dbReference>
<evidence type="ECO:0000256" key="3">
    <source>
        <dbReference type="ARBA" id="ARBA00022679"/>
    </source>
</evidence>
<evidence type="ECO:0000256" key="5">
    <source>
        <dbReference type="ARBA" id="ARBA00050607"/>
    </source>
</evidence>
<evidence type="ECO:0000256" key="14">
    <source>
        <dbReference type="ARBA" id="ARBA00083640"/>
    </source>
</evidence>
<evidence type="ECO:0000256" key="6">
    <source>
        <dbReference type="ARBA" id="ARBA00050652"/>
    </source>
</evidence>
<dbReference type="GO" id="GO:0005737">
    <property type="term" value="C:cytoplasm"/>
    <property type="evidence" value="ECO:0007669"/>
    <property type="project" value="UniProtKB-SubCell"/>
</dbReference>
<evidence type="ECO:0000256" key="15">
    <source>
        <dbReference type="HAMAP-Rule" id="MF_00688"/>
    </source>
</evidence>
<accession>A0A2A5B4R6</accession>
<dbReference type="Proteomes" id="UP000218327">
    <property type="component" value="Unassembled WGS sequence"/>
</dbReference>
<evidence type="ECO:0000256" key="12">
    <source>
        <dbReference type="ARBA" id="ARBA00077136"/>
    </source>
</evidence>
<comment type="catalytic activity">
    <reaction evidence="5 15">
        <text>L-phenylalanyl-tRNA(Phe) + an N-terminal L-alpha-aminoacyl-[protein] = an N-terminal L-phenylalanyl-L-alpha-aminoacyl-[protein] + tRNA(Phe)</text>
        <dbReference type="Rhea" id="RHEA:43632"/>
        <dbReference type="Rhea" id="RHEA-COMP:9668"/>
        <dbReference type="Rhea" id="RHEA-COMP:9699"/>
        <dbReference type="Rhea" id="RHEA-COMP:10636"/>
        <dbReference type="Rhea" id="RHEA-COMP:10637"/>
        <dbReference type="ChEBI" id="CHEBI:78442"/>
        <dbReference type="ChEBI" id="CHEBI:78531"/>
        <dbReference type="ChEBI" id="CHEBI:78597"/>
        <dbReference type="ChEBI" id="CHEBI:83561"/>
        <dbReference type="EC" id="2.3.2.6"/>
    </reaction>
</comment>
<evidence type="ECO:0000313" key="17">
    <source>
        <dbReference type="Proteomes" id="UP000218327"/>
    </source>
</evidence>
<evidence type="ECO:0000256" key="4">
    <source>
        <dbReference type="ARBA" id="ARBA00023315"/>
    </source>
</evidence>
<dbReference type="InterPro" id="IPR042221">
    <property type="entry name" value="Leu/Phe-tRNA_Trfase_N"/>
</dbReference>
<dbReference type="Gene3D" id="3.30.70.3550">
    <property type="entry name" value="Leucyl/phenylalanyl-tRNA-protein transferase, N-terminal domain"/>
    <property type="match status" value="1"/>
</dbReference>
<sequence length="236" mass="26341">MPIPWLDSADLEFPSVDIALTDPDGLLAAGGDLSVERLVLAYQNGIFPWYEEGQPILWWSPDPRMVLKPEELNISKSLRKLLRRGRYRLTMDQDFSGVIQRCSQSRNDSTGTWITNEMQTAYGELHAAGFAHSVEVYNGEDLVGGLYGVALGQAFFGESMFSAESNTSKLALVYLATQLKYWGYKVIDCQVSSDHLLSLGAGEVSRDQFTQLLLELVPKAGKSGPWQFEFEPSDEF</sequence>
<dbReference type="SUPFAM" id="SSF55729">
    <property type="entry name" value="Acyl-CoA N-acyltransferases (Nat)"/>
    <property type="match status" value="1"/>
</dbReference>
<comment type="function">
    <text evidence="8 15">Functions in the N-end rule pathway of protein degradation where it conjugates Leu, Phe and, less efficiently, Met from aminoacyl-tRNAs to the N-termini of proteins containing an N-terminal arginine or lysine.</text>
</comment>
<keyword evidence="3 15" id="KW-0808">Transferase</keyword>
<evidence type="ECO:0000256" key="7">
    <source>
        <dbReference type="ARBA" id="ARBA00051538"/>
    </source>
</evidence>